<dbReference type="EMBL" id="JACEIK010002202">
    <property type="protein sequence ID" value="MCD9559731.1"/>
    <property type="molecule type" value="Genomic_DNA"/>
</dbReference>
<gene>
    <name evidence="2" type="ORF">HAX54_017961</name>
</gene>
<organism evidence="2 3">
    <name type="scientific">Datura stramonium</name>
    <name type="common">Jimsonweed</name>
    <name type="synonym">Common thornapple</name>
    <dbReference type="NCBI Taxonomy" id="4076"/>
    <lineage>
        <taxon>Eukaryota</taxon>
        <taxon>Viridiplantae</taxon>
        <taxon>Streptophyta</taxon>
        <taxon>Embryophyta</taxon>
        <taxon>Tracheophyta</taxon>
        <taxon>Spermatophyta</taxon>
        <taxon>Magnoliopsida</taxon>
        <taxon>eudicotyledons</taxon>
        <taxon>Gunneridae</taxon>
        <taxon>Pentapetalae</taxon>
        <taxon>asterids</taxon>
        <taxon>lamiids</taxon>
        <taxon>Solanales</taxon>
        <taxon>Solanaceae</taxon>
        <taxon>Solanoideae</taxon>
        <taxon>Datureae</taxon>
        <taxon>Datura</taxon>
    </lineage>
</organism>
<feature type="compositionally biased region" description="Basic and acidic residues" evidence="1">
    <location>
        <begin position="22"/>
        <end position="34"/>
    </location>
</feature>
<comment type="caution">
    <text evidence="2">The sequence shown here is derived from an EMBL/GenBank/DDBJ whole genome shotgun (WGS) entry which is preliminary data.</text>
</comment>
<keyword evidence="3" id="KW-1185">Reference proteome</keyword>
<evidence type="ECO:0000313" key="2">
    <source>
        <dbReference type="EMBL" id="MCD9559731.1"/>
    </source>
</evidence>
<proteinExistence type="predicted"/>
<dbReference type="Proteomes" id="UP000823775">
    <property type="component" value="Unassembled WGS sequence"/>
</dbReference>
<accession>A0ABS8UN44</accession>
<protein>
    <submittedName>
        <fullName evidence="2">Uncharacterized protein</fullName>
    </submittedName>
</protein>
<sequence length="105" mass="10894">MGLVAGSQGKKMEECGGGDGMSHAKEGKGKRDIGWQHGSNGWRTQRERDPVVFVGSGGCGVILGLLVLTGRWNEGGCVVFSAGVHGGIGVVSGGRGEWQKERELG</sequence>
<feature type="region of interest" description="Disordered" evidence="1">
    <location>
        <begin position="1"/>
        <end position="43"/>
    </location>
</feature>
<evidence type="ECO:0000313" key="3">
    <source>
        <dbReference type="Proteomes" id="UP000823775"/>
    </source>
</evidence>
<name>A0ABS8UN44_DATST</name>
<evidence type="ECO:0000256" key="1">
    <source>
        <dbReference type="SAM" id="MobiDB-lite"/>
    </source>
</evidence>
<reference evidence="2 3" key="1">
    <citation type="journal article" date="2021" name="BMC Genomics">
        <title>Datura genome reveals duplications of psychoactive alkaloid biosynthetic genes and high mutation rate following tissue culture.</title>
        <authorList>
            <person name="Rajewski A."/>
            <person name="Carter-House D."/>
            <person name="Stajich J."/>
            <person name="Litt A."/>
        </authorList>
    </citation>
    <scope>NUCLEOTIDE SEQUENCE [LARGE SCALE GENOMIC DNA]</scope>
    <source>
        <strain evidence="2">AR-01</strain>
    </source>
</reference>